<proteinExistence type="inferred from homology"/>
<name>A0ABS4KSS5_9CLOT</name>
<dbReference type="InterPro" id="IPR001406">
    <property type="entry name" value="PsdUridine_synth_TruA"/>
</dbReference>
<evidence type="ECO:0000256" key="4">
    <source>
        <dbReference type="HAMAP-Rule" id="MF_00171"/>
    </source>
</evidence>
<organism evidence="7 8">
    <name type="scientific">Clostridium algifaecis</name>
    <dbReference type="NCBI Taxonomy" id="1472040"/>
    <lineage>
        <taxon>Bacteria</taxon>
        <taxon>Bacillati</taxon>
        <taxon>Bacillota</taxon>
        <taxon>Clostridia</taxon>
        <taxon>Eubacteriales</taxon>
        <taxon>Clostridiaceae</taxon>
        <taxon>Clostridium</taxon>
    </lineage>
</organism>
<dbReference type="InterPro" id="IPR020097">
    <property type="entry name" value="PsdUridine_synth_TruA_a/b_dom"/>
</dbReference>
<accession>A0ABS4KSS5</accession>
<evidence type="ECO:0000256" key="2">
    <source>
        <dbReference type="ARBA" id="ARBA00022694"/>
    </source>
</evidence>
<feature type="binding site" evidence="4">
    <location>
        <position position="110"/>
    </location>
    <ligand>
        <name>substrate</name>
    </ligand>
</feature>
<feature type="active site" description="Nucleophile" evidence="4">
    <location>
        <position position="52"/>
    </location>
</feature>
<dbReference type="InterPro" id="IPR020095">
    <property type="entry name" value="PsdUridine_synth_TruA_C"/>
</dbReference>
<evidence type="ECO:0000259" key="6">
    <source>
        <dbReference type="Pfam" id="PF01416"/>
    </source>
</evidence>
<feature type="domain" description="Pseudouridine synthase I TruA alpha/beta" evidence="6">
    <location>
        <begin position="143"/>
        <end position="244"/>
    </location>
</feature>
<evidence type="ECO:0000313" key="7">
    <source>
        <dbReference type="EMBL" id="MBP2033090.1"/>
    </source>
</evidence>
<dbReference type="SUPFAM" id="SSF55120">
    <property type="entry name" value="Pseudouridine synthase"/>
    <property type="match status" value="1"/>
</dbReference>
<comment type="caution">
    <text evidence="4">Lacks conserved residue(s) required for the propagation of feature annotation.</text>
</comment>
<feature type="domain" description="Pseudouridine synthase I TruA alpha/beta" evidence="6">
    <location>
        <begin position="8"/>
        <end position="104"/>
    </location>
</feature>
<dbReference type="GO" id="GO:0160147">
    <property type="term" value="F:tRNA pseudouridine(38-40) synthase activity"/>
    <property type="evidence" value="ECO:0007669"/>
    <property type="project" value="UniProtKB-EC"/>
</dbReference>
<comment type="similarity">
    <text evidence="1 4 5">Belongs to the tRNA pseudouridine synthase TruA family.</text>
</comment>
<dbReference type="Gene3D" id="3.30.70.580">
    <property type="entry name" value="Pseudouridine synthase I, catalytic domain, N-terminal subdomain"/>
    <property type="match status" value="1"/>
</dbReference>
<protein>
    <recommendedName>
        <fullName evidence="4">tRNA pseudouridine synthase A</fullName>
        <ecNumber evidence="4">5.4.99.12</ecNumber>
    </recommendedName>
    <alternativeName>
        <fullName evidence="4">tRNA pseudouridine(38-40) synthase</fullName>
    </alternativeName>
    <alternativeName>
        <fullName evidence="4">tRNA pseudouridylate synthase I</fullName>
    </alternativeName>
    <alternativeName>
        <fullName evidence="4">tRNA-uridine isomerase I</fullName>
    </alternativeName>
</protein>
<comment type="caution">
    <text evidence="7">The sequence shown here is derived from an EMBL/GenBank/DDBJ whole genome shotgun (WGS) entry which is preliminary data.</text>
</comment>
<dbReference type="CDD" id="cd02570">
    <property type="entry name" value="PseudoU_synth_EcTruA"/>
    <property type="match status" value="1"/>
</dbReference>
<dbReference type="PIRSF" id="PIRSF001430">
    <property type="entry name" value="tRNA_psdUrid_synth"/>
    <property type="match status" value="1"/>
</dbReference>
<evidence type="ECO:0000256" key="1">
    <source>
        <dbReference type="ARBA" id="ARBA00009375"/>
    </source>
</evidence>
<dbReference type="PANTHER" id="PTHR11142">
    <property type="entry name" value="PSEUDOURIDYLATE SYNTHASE"/>
    <property type="match status" value="1"/>
</dbReference>
<comment type="function">
    <text evidence="4">Formation of pseudouridine at positions 38, 39 and 40 in the anticodon stem and loop of transfer RNAs.</text>
</comment>
<evidence type="ECO:0000313" key="8">
    <source>
        <dbReference type="Proteomes" id="UP001519307"/>
    </source>
</evidence>
<evidence type="ECO:0000256" key="3">
    <source>
        <dbReference type="ARBA" id="ARBA00023235"/>
    </source>
</evidence>
<keyword evidence="8" id="KW-1185">Reference proteome</keyword>
<sequence>MKNIKLTIEYDGTNYSGWQRQKNAMTIQEKLEEAIRKATGKLCETIGASRTDAGVHARGFVCNFFTDSSIPPDNFKMVLNGILPEDIVVIKSEQVDANFHSRYNSTGKKYTYTIITGGNRPAIGRNYMYYFYRKLNFENMKKACKFLIGTHDFSAFKSNGSSVKTSVRTVTEFTVVKEDNFIKFSVVGNGFLYNMVRIMVGTILQVGLEKFEPEYVNVILKSKDRSKAGKPAPARGLCLEKVFY</sequence>
<dbReference type="InterPro" id="IPR020094">
    <property type="entry name" value="TruA/RsuA/RluB/E/F_N"/>
</dbReference>
<comment type="subunit">
    <text evidence="4">Homodimer.</text>
</comment>
<dbReference type="Proteomes" id="UP001519307">
    <property type="component" value="Unassembled WGS sequence"/>
</dbReference>
<dbReference type="EMBL" id="JAGGLM010000010">
    <property type="protein sequence ID" value="MBP2033090.1"/>
    <property type="molecule type" value="Genomic_DNA"/>
</dbReference>
<gene>
    <name evidence="4" type="primary">truA</name>
    <name evidence="7" type="ORF">J2Z42_001773</name>
</gene>
<dbReference type="HAMAP" id="MF_00171">
    <property type="entry name" value="TruA"/>
    <property type="match status" value="1"/>
</dbReference>
<evidence type="ECO:0000256" key="5">
    <source>
        <dbReference type="RuleBase" id="RU003792"/>
    </source>
</evidence>
<dbReference type="NCBIfam" id="TIGR00071">
    <property type="entry name" value="hisT_truA"/>
    <property type="match status" value="1"/>
</dbReference>
<dbReference type="RefSeq" id="WP_209702242.1">
    <property type="nucleotide sequence ID" value="NZ_JAGGLM010000010.1"/>
</dbReference>
<comment type="catalytic activity">
    <reaction evidence="4 5">
        <text>uridine(38/39/40) in tRNA = pseudouridine(38/39/40) in tRNA</text>
        <dbReference type="Rhea" id="RHEA:22376"/>
        <dbReference type="Rhea" id="RHEA-COMP:10085"/>
        <dbReference type="Rhea" id="RHEA-COMP:10087"/>
        <dbReference type="ChEBI" id="CHEBI:65314"/>
        <dbReference type="ChEBI" id="CHEBI:65315"/>
        <dbReference type="EC" id="5.4.99.12"/>
    </reaction>
</comment>
<dbReference type="EC" id="5.4.99.12" evidence="4"/>
<dbReference type="Pfam" id="PF01416">
    <property type="entry name" value="PseudoU_synth_1"/>
    <property type="match status" value="2"/>
</dbReference>
<dbReference type="Gene3D" id="3.30.70.660">
    <property type="entry name" value="Pseudouridine synthase I, catalytic domain, C-terminal subdomain"/>
    <property type="match status" value="1"/>
</dbReference>
<dbReference type="InterPro" id="IPR020103">
    <property type="entry name" value="PsdUridine_synth_cat_dom_sf"/>
</dbReference>
<dbReference type="PANTHER" id="PTHR11142:SF0">
    <property type="entry name" value="TRNA PSEUDOURIDINE SYNTHASE-LIKE 1"/>
    <property type="match status" value="1"/>
</dbReference>
<keyword evidence="3 4" id="KW-0413">Isomerase</keyword>
<reference evidence="7 8" key="1">
    <citation type="submission" date="2021-03" db="EMBL/GenBank/DDBJ databases">
        <title>Genomic Encyclopedia of Type Strains, Phase IV (KMG-IV): sequencing the most valuable type-strain genomes for metagenomic binning, comparative biology and taxonomic classification.</title>
        <authorList>
            <person name="Goeker M."/>
        </authorList>
    </citation>
    <scope>NUCLEOTIDE SEQUENCE [LARGE SCALE GENOMIC DNA]</scope>
    <source>
        <strain evidence="7 8">DSM 28783</strain>
    </source>
</reference>
<keyword evidence="2 4" id="KW-0819">tRNA processing</keyword>